<dbReference type="EMBL" id="KN552285">
    <property type="protein sequence ID" value="KHJ91162.1"/>
    <property type="molecule type" value="Genomic_DNA"/>
</dbReference>
<dbReference type="Proteomes" id="UP000053660">
    <property type="component" value="Unassembled WGS sequence"/>
</dbReference>
<dbReference type="InterPro" id="IPR003587">
    <property type="entry name" value="Hint_dom_N"/>
</dbReference>
<dbReference type="InterPro" id="IPR001767">
    <property type="entry name" value="Hedgehog_Hint"/>
</dbReference>
<dbReference type="PANTHER" id="PTHR46706">
    <property type="entry name" value="PROTEIN QUA-1-RELATED"/>
    <property type="match status" value="1"/>
</dbReference>
<dbReference type="AlphaFoldDB" id="A0A0B1T5X3"/>
<keyword evidence="5" id="KW-1185">Reference proteome</keyword>
<evidence type="ECO:0000313" key="4">
    <source>
        <dbReference type="EMBL" id="KHJ91162.1"/>
    </source>
</evidence>
<protein>
    <submittedName>
        <fullName evidence="4">Intein splicing region</fullName>
    </submittedName>
</protein>
<dbReference type="SMART" id="SM00306">
    <property type="entry name" value="HintN"/>
    <property type="match status" value="1"/>
</dbReference>
<keyword evidence="2" id="KW-0732">Signal</keyword>
<dbReference type="Pfam" id="PF01079">
    <property type="entry name" value="Hint"/>
    <property type="match status" value="1"/>
</dbReference>
<dbReference type="PANTHER" id="PTHR46706:SF12">
    <property type="entry name" value="PROTEIN QUA-1-RELATED"/>
    <property type="match status" value="1"/>
</dbReference>
<dbReference type="SUPFAM" id="SSF51294">
    <property type="entry name" value="Hedgehog/intein (Hint) domain"/>
    <property type="match status" value="1"/>
</dbReference>
<organism evidence="4 5">
    <name type="scientific">Oesophagostomum dentatum</name>
    <name type="common">Nodular worm</name>
    <dbReference type="NCBI Taxonomy" id="61180"/>
    <lineage>
        <taxon>Eukaryota</taxon>
        <taxon>Metazoa</taxon>
        <taxon>Ecdysozoa</taxon>
        <taxon>Nematoda</taxon>
        <taxon>Chromadorea</taxon>
        <taxon>Rhabditida</taxon>
        <taxon>Rhabditina</taxon>
        <taxon>Rhabditomorpha</taxon>
        <taxon>Strongyloidea</taxon>
        <taxon>Strongylidae</taxon>
        <taxon>Oesophagostomum</taxon>
    </lineage>
</organism>
<evidence type="ECO:0000256" key="1">
    <source>
        <dbReference type="ARBA" id="ARBA00022473"/>
    </source>
</evidence>
<dbReference type="InterPro" id="IPR006141">
    <property type="entry name" value="Intein_N"/>
</dbReference>
<dbReference type="InterPro" id="IPR052140">
    <property type="entry name" value="Dev_Signal_Hedgehog-like"/>
</dbReference>
<dbReference type="OrthoDB" id="5212at2759"/>
<evidence type="ECO:0000313" key="5">
    <source>
        <dbReference type="Proteomes" id="UP000053660"/>
    </source>
</evidence>
<accession>A0A0B1T5X3</accession>
<dbReference type="MEROPS" id="C46.006"/>
<name>A0A0B1T5X3_OESDE</name>
<reference evidence="4 5" key="1">
    <citation type="submission" date="2014-03" db="EMBL/GenBank/DDBJ databases">
        <title>Draft genome of the hookworm Oesophagostomum dentatum.</title>
        <authorList>
            <person name="Mitreva M."/>
        </authorList>
    </citation>
    <scope>NUCLEOTIDE SEQUENCE [LARGE SCALE GENOMIC DNA]</scope>
    <source>
        <strain evidence="4 5">OD-Hann</strain>
    </source>
</reference>
<feature type="chain" id="PRO_5002061449" evidence="2">
    <location>
        <begin position="17"/>
        <end position="413"/>
    </location>
</feature>
<gene>
    <name evidence="4" type="ORF">OESDEN_08979</name>
</gene>
<dbReference type="Gene3D" id="2.170.16.10">
    <property type="entry name" value="Hedgehog/Intein (Hint) domain"/>
    <property type="match status" value="1"/>
</dbReference>
<feature type="signal peptide" evidence="2">
    <location>
        <begin position="1"/>
        <end position="16"/>
    </location>
</feature>
<proteinExistence type="predicted"/>
<evidence type="ECO:0000259" key="3">
    <source>
        <dbReference type="SMART" id="SM00306"/>
    </source>
</evidence>
<evidence type="ECO:0000256" key="2">
    <source>
        <dbReference type="SAM" id="SignalP"/>
    </source>
</evidence>
<dbReference type="CDD" id="cd00081">
    <property type="entry name" value="Hint"/>
    <property type="match status" value="1"/>
</dbReference>
<dbReference type="GO" id="GO:0016540">
    <property type="term" value="P:protein autoprocessing"/>
    <property type="evidence" value="ECO:0007669"/>
    <property type="project" value="InterPro"/>
</dbReference>
<dbReference type="InterPro" id="IPR036844">
    <property type="entry name" value="Hint_dom_sf"/>
</dbReference>
<keyword evidence="1" id="KW-0217">Developmental protein</keyword>
<sequence>MLLIAVLLVAVPGSLAASCGGSGIPFRFEVLPNGNPVLGCASPTCFGGGEGGSGPLHDSRFQLTTDGDDGFFREGDLQRARSRFHTASAEQAQCPSGFDSSSCSNDRTWVGGFLASPDGSLRLQCCSYDGLRFSEEVGRPVVHSGEVYSGGEVLRDGRQTGFDLISNVKKIDASDGSVAYELTVVRMNCLPDPAEPTNDGESREVLRDGRQTGFDLISNVKKIDASDGSVAYELTVVRMNCLPDPAEPTNDVSLDTNDISRILDKVGDVRAQEPSAITSSNGNAIQTIQTAQQSDSYEVPVQEPAQRVEEGEEIVQVGEQVIPVTSAGYYYPVASGVPACFTGDTLVETPSGMKRMDELKIGDLVLTAEGNSTVFTPVISFLHRLPETVASFVKIQTDEKELKLTPQHFIYKV</sequence>
<dbReference type="GO" id="GO:0016539">
    <property type="term" value="P:intein-mediated protein splicing"/>
    <property type="evidence" value="ECO:0007669"/>
    <property type="project" value="InterPro"/>
</dbReference>
<dbReference type="PROSITE" id="PS50817">
    <property type="entry name" value="INTEIN_N_TER"/>
    <property type="match status" value="1"/>
</dbReference>
<feature type="domain" description="Hint" evidence="3">
    <location>
        <begin position="338"/>
        <end position="412"/>
    </location>
</feature>